<keyword evidence="2" id="KW-0812">Transmembrane</keyword>
<dbReference type="Pfam" id="PF07444">
    <property type="entry name" value="Ycf66_N"/>
    <property type="match status" value="1"/>
</dbReference>
<name>A0A433V4T0_9CYAN</name>
<sequence length="315" mass="35926">MLIFGLTSASVLAQVNVGATPATFLGIFLAVAGAALYFIRNVKPELARDHDIFFAAVGLLCGFILIFQGWRLDPILQFGQLMLVGSTVFFAYESIRLRSIATEQAKRNTPIVDEDRPVSKNYGSYRRTSKAERVDMDLEPLPYYEDDEYQERPRIRGSNPERRPRSGYDDYQDSDVDSSRRTSRRSSNDRNDLTTDKPARKRTSRTEGRTSPRFDDDDWNSSSSSRGNNEDWDSPASEERRTSRRGSSSERPETRSNDDVAPTRPRRRRPSSEGARSDNFDIDESIPTADYTPLEQPKERPERPTKFDDDDLPMS</sequence>
<reference evidence="3" key="2">
    <citation type="journal article" date="2019" name="Genome Biol. Evol.">
        <title>Day and night: Metabolic profiles and evolutionary relationships of six axenic non-marine cyanobacteria.</title>
        <authorList>
            <person name="Will S.E."/>
            <person name="Henke P."/>
            <person name="Boedeker C."/>
            <person name="Huang S."/>
            <person name="Brinkmann H."/>
            <person name="Rohde M."/>
            <person name="Jarek M."/>
            <person name="Friedl T."/>
            <person name="Seufert S."/>
            <person name="Schumacher M."/>
            <person name="Overmann J."/>
            <person name="Neumann-Schaal M."/>
            <person name="Petersen J."/>
        </authorList>
    </citation>
    <scope>NUCLEOTIDE SEQUENCE [LARGE SCALE GENOMIC DNA]</scope>
    <source>
        <strain evidence="3">PCC 7102</strain>
    </source>
</reference>
<evidence type="ECO:0000313" key="4">
    <source>
        <dbReference type="Proteomes" id="UP000271624"/>
    </source>
</evidence>
<feature type="transmembrane region" description="Helical" evidence="2">
    <location>
        <begin position="23"/>
        <end position="40"/>
    </location>
</feature>
<keyword evidence="4" id="KW-1185">Reference proteome</keyword>
<organism evidence="3 4">
    <name type="scientific">Dulcicalothrix desertica PCC 7102</name>
    <dbReference type="NCBI Taxonomy" id="232991"/>
    <lineage>
        <taxon>Bacteria</taxon>
        <taxon>Bacillati</taxon>
        <taxon>Cyanobacteriota</taxon>
        <taxon>Cyanophyceae</taxon>
        <taxon>Nostocales</taxon>
        <taxon>Calotrichaceae</taxon>
        <taxon>Dulcicalothrix</taxon>
    </lineage>
</organism>
<dbReference type="Proteomes" id="UP000271624">
    <property type="component" value="Unassembled WGS sequence"/>
</dbReference>
<accession>A0A433V4T0</accession>
<evidence type="ECO:0000256" key="2">
    <source>
        <dbReference type="SAM" id="Phobius"/>
    </source>
</evidence>
<feature type="compositionally biased region" description="Basic and acidic residues" evidence="1">
    <location>
        <begin position="296"/>
        <end position="307"/>
    </location>
</feature>
<dbReference type="EMBL" id="RSCL01000021">
    <property type="protein sequence ID" value="RUT01103.1"/>
    <property type="molecule type" value="Genomic_DNA"/>
</dbReference>
<feature type="compositionally biased region" description="Basic and acidic residues" evidence="1">
    <location>
        <begin position="150"/>
        <end position="168"/>
    </location>
</feature>
<reference evidence="3" key="1">
    <citation type="submission" date="2018-12" db="EMBL/GenBank/DDBJ databases">
        <authorList>
            <person name="Will S."/>
            <person name="Neumann-Schaal M."/>
            <person name="Henke P."/>
        </authorList>
    </citation>
    <scope>NUCLEOTIDE SEQUENCE</scope>
    <source>
        <strain evidence="3">PCC 7102</strain>
    </source>
</reference>
<keyword evidence="2" id="KW-1133">Transmembrane helix</keyword>
<evidence type="ECO:0000313" key="3">
    <source>
        <dbReference type="EMBL" id="RUT01103.1"/>
    </source>
</evidence>
<dbReference type="InterPro" id="IPR010004">
    <property type="entry name" value="Uncharacterised_Ycf66"/>
</dbReference>
<feature type="compositionally biased region" description="Basic and acidic residues" evidence="1">
    <location>
        <begin position="237"/>
        <end position="258"/>
    </location>
</feature>
<dbReference type="RefSeq" id="WP_127085229.1">
    <property type="nucleotide sequence ID" value="NZ_RSCL01000021.1"/>
</dbReference>
<protein>
    <recommendedName>
        <fullName evidence="5">Ycf66 family protein</fullName>
    </recommendedName>
</protein>
<dbReference type="OrthoDB" id="421362at2"/>
<gene>
    <name evidence="3" type="ORF">DSM106972_071090</name>
</gene>
<evidence type="ECO:0008006" key="5">
    <source>
        <dbReference type="Google" id="ProtNLM"/>
    </source>
</evidence>
<keyword evidence="2" id="KW-0472">Membrane</keyword>
<evidence type="ECO:0000256" key="1">
    <source>
        <dbReference type="SAM" id="MobiDB-lite"/>
    </source>
</evidence>
<feature type="compositionally biased region" description="Basic and acidic residues" evidence="1">
    <location>
        <begin position="186"/>
        <end position="214"/>
    </location>
</feature>
<feature type="transmembrane region" description="Helical" evidence="2">
    <location>
        <begin position="52"/>
        <end position="69"/>
    </location>
</feature>
<feature type="region of interest" description="Disordered" evidence="1">
    <location>
        <begin position="137"/>
        <end position="315"/>
    </location>
</feature>
<dbReference type="AlphaFoldDB" id="A0A433V4T0"/>
<proteinExistence type="predicted"/>
<comment type="caution">
    <text evidence="3">The sequence shown here is derived from an EMBL/GenBank/DDBJ whole genome shotgun (WGS) entry which is preliminary data.</text>
</comment>